<reference evidence="2 3" key="1">
    <citation type="submission" date="2019-09" db="EMBL/GenBank/DDBJ databases">
        <title>NBRP : Genome information of microbial organism related human and environment.</title>
        <authorList>
            <person name="Hattori M."/>
            <person name="Oshima K."/>
            <person name="Inaba H."/>
            <person name="Suda W."/>
            <person name="Sakamoto M."/>
            <person name="Iino T."/>
            <person name="Kitahara M."/>
            <person name="Oshida Y."/>
            <person name="Iida T."/>
            <person name="Kudo T."/>
            <person name="Itoh T."/>
            <person name="Ohkuma M."/>
        </authorList>
    </citation>
    <scope>NUCLEOTIDE SEQUENCE [LARGE SCALE GENOMIC DNA]</scope>
    <source>
        <strain evidence="2 3">Mie-1</strain>
    </source>
</reference>
<keyword evidence="1" id="KW-0812">Transmembrane</keyword>
<keyword evidence="1" id="KW-0472">Membrane</keyword>
<evidence type="ECO:0000313" key="3">
    <source>
        <dbReference type="Proteomes" id="UP000325187"/>
    </source>
</evidence>
<dbReference type="EMBL" id="BKCM01000006">
    <property type="protein sequence ID" value="GER00856.1"/>
    <property type="molecule type" value="Genomic_DNA"/>
</dbReference>
<gene>
    <name evidence="2" type="ORF">JCM17845_14790</name>
</gene>
<proteinExistence type="predicted"/>
<feature type="transmembrane region" description="Helical" evidence="1">
    <location>
        <begin position="96"/>
        <end position="120"/>
    </location>
</feature>
<organism evidence="2 3">
    <name type="scientific">Iodidimonas gelatinilytica</name>
    <dbReference type="NCBI Taxonomy" id="1236966"/>
    <lineage>
        <taxon>Bacteria</taxon>
        <taxon>Pseudomonadati</taxon>
        <taxon>Pseudomonadota</taxon>
        <taxon>Alphaproteobacteria</taxon>
        <taxon>Iodidimonadales</taxon>
        <taxon>Iodidimonadaceae</taxon>
        <taxon>Iodidimonas</taxon>
    </lineage>
</organism>
<name>A0A5A7N1C5_9PROT</name>
<evidence type="ECO:0000256" key="1">
    <source>
        <dbReference type="SAM" id="Phobius"/>
    </source>
</evidence>
<evidence type="ECO:0000313" key="2">
    <source>
        <dbReference type="EMBL" id="GER00856.1"/>
    </source>
</evidence>
<evidence type="ECO:0008006" key="4">
    <source>
        <dbReference type="Google" id="ProtNLM"/>
    </source>
</evidence>
<accession>A0A5A7N1C5</accession>
<dbReference type="RefSeq" id="WP_150002241.1">
    <property type="nucleotide sequence ID" value="NZ_BKCM01000006.1"/>
</dbReference>
<protein>
    <recommendedName>
        <fullName evidence="4">DUF2946 domain-containing protein</fullName>
    </recommendedName>
</protein>
<feature type="transmembrane region" description="Helical" evidence="1">
    <location>
        <begin position="20"/>
        <end position="39"/>
    </location>
</feature>
<sequence length="149" mass="16293">MTMRDCHTYQGALPIPRWGLWLLLSGLLLRALIPVGFMIDMSWAQSDGPLIVLCPDGLEGLVEGTPFEGVFDEHQHHAQADGTQSDMTHRDAAPCVFAVIAALAAAMILLGCLLSFWTMARSWAWPKDIRLDNMAALGNFDARAPPAYA</sequence>
<dbReference type="AlphaFoldDB" id="A0A5A7N1C5"/>
<keyword evidence="1" id="KW-1133">Transmembrane helix</keyword>
<comment type="caution">
    <text evidence="2">The sequence shown here is derived from an EMBL/GenBank/DDBJ whole genome shotgun (WGS) entry which is preliminary data.</text>
</comment>
<dbReference type="Proteomes" id="UP000325187">
    <property type="component" value="Unassembled WGS sequence"/>
</dbReference>
<keyword evidence="3" id="KW-1185">Reference proteome</keyword>